<feature type="domain" description="Histidine kinase/HSP90-like ATPase" evidence="10">
    <location>
        <begin position="324"/>
        <end position="413"/>
    </location>
</feature>
<evidence type="ECO:0000313" key="12">
    <source>
        <dbReference type="EMBL" id="GAA4734658.1"/>
    </source>
</evidence>
<evidence type="ECO:0000256" key="6">
    <source>
        <dbReference type="ARBA" id="ARBA00022777"/>
    </source>
</evidence>
<proteinExistence type="predicted"/>
<dbReference type="Gene3D" id="1.20.5.1930">
    <property type="match status" value="1"/>
</dbReference>
<reference evidence="13" key="1">
    <citation type="journal article" date="2019" name="Int. J. Syst. Evol. Microbiol.">
        <title>The Global Catalogue of Microorganisms (GCM) 10K type strain sequencing project: providing services to taxonomists for standard genome sequencing and annotation.</title>
        <authorList>
            <consortium name="The Broad Institute Genomics Platform"/>
            <consortium name="The Broad Institute Genome Sequencing Center for Infectious Disease"/>
            <person name="Wu L."/>
            <person name="Ma J."/>
        </authorList>
    </citation>
    <scope>NUCLEOTIDE SEQUENCE [LARGE SCALE GENOMIC DNA]</scope>
    <source>
        <strain evidence="13">JCM 18532</strain>
    </source>
</reference>
<feature type="transmembrane region" description="Helical" evidence="9">
    <location>
        <begin position="106"/>
        <end position="124"/>
    </location>
</feature>
<feature type="transmembrane region" description="Helical" evidence="9">
    <location>
        <begin position="82"/>
        <end position="99"/>
    </location>
</feature>
<dbReference type="PANTHER" id="PTHR24421:SF10">
    <property type="entry name" value="NITRATE_NITRITE SENSOR PROTEIN NARQ"/>
    <property type="match status" value="1"/>
</dbReference>
<dbReference type="Pfam" id="PF07730">
    <property type="entry name" value="HisKA_3"/>
    <property type="match status" value="1"/>
</dbReference>
<evidence type="ECO:0000256" key="1">
    <source>
        <dbReference type="ARBA" id="ARBA00000085"/>
    </source>
</evidence>
<keyword evidence="7" id="KW-0067">ATP-binding</keyword>
<dbReference type="CDD" id="cd16917">
    <property type="entry name" value="HATPase_UhpB-NarQ-NarX-like"/>
    <property type="match status" value="1"/>
</dbReference>
<comment type="caution">
    <text evidence="12">The sequence shown here is derived from an EMBL/GenBank/DDBJ whole genome shotgun (WGS) entry which is preliminary data.</text>
</comment>
<sequence>MAGLVLTESTGPGRPGGRVRLSAGPLAALHPYAEGVSNPLRSLLEEPRPSAPPVRVWRDWALLAVVTVFGVLEGVLREDLPLPGLSVVLTIGLAPLLLWRRTHPLAVVAAAFGVTAIVDIGLIASDAPALEMNTMVYLLLLPYSLFRWGSGREAVAGLAIILVPATMALFVGWTGVADAIAAVAVLMSAFALGWAVRSQHGTRERRLEQVKSEERVLLARELHDTVAHHVSAIAVQAQAGRALAATSPSSPLEALEVIEVEASRTLAEMRAMVRVLRNEAPADYAPQPGVADLERLSGSSPGGPRVDVRVSGDLAALPAAIDAAVFRIAQEGVTNALRHARNATLIDVRVAGDHSTVSLVVRDDGDPGAADPAPEAGFGLTGMMERALLLGGACRAGPCSGRGWAVSATLPRQVSA</sequence>
<keyword evidence="3" id="KW-0597">Phosphoprotein</keyword>
<dbReference type="PANTHER" id="PTHR24421">
    <property type="entry name" value="NITRATE/NITRITE SENSOR PROTEIN NARX-RELATED"/>
    <property type="match status" value="1"/>
</dbReference>
<feature type="transmembrane region" description="Helical" evidence="9">
    <location>
        <begin position="155"/>
        <end position="173"/>
    </location>
</feature>
<feature type="domain" description="Signal transduction histidine kinase subgroup 3 dimerisation and phosphoacceptor" evidence="11">
    <location>
        <begin position="214"/>
        <end position="279"/>
    </location>
</feature>
<dbReference type="InterPro" id="IPR050482">
    <property type="entry name" value="Sensor_HK_TwoCompSys"/>
</dbReference>
<dbReference type="Gene3D" id="3.30.565.10">
    <property type="entry name" value="Histidine kinase-like ATPase, C-terminal domain"/>
    <property type="match status" value="1"/>
</dbReference>
<evidence type="ECO:0000256" key="4">
    <source>
        <dbReference type="ARBA" id="ARBA00022679"/>
    </source>
</evidence>
<evidence type="ECO:0000259" key="11">
    <source>
        <dbReference type="Pfam" id="PF07730"/>
    </source>
</evidence>
<keyword evidence="5" id="KW-0547">Nucleotide-binding</keyword>
<keyword evidence="6 12" id="KW-0418">Kinase</keyword>
<dbReference type="EMBL" id="BAABKN010000012">
    <property type="protein sequence ID" value="GAA4734658.1"/>
    <property type="molecule type" value="Genomic_DNA"/>
</dbReference>
<dbReference type="GO" id="GO:0016301">
    <property type="term" value="F:kinase activity"/>
    <property type="evidence" value="ECO:0007669"/>
    <property type="project" value="UniProtKB-KW"/>
</dbReference>
<evidence type="ECO:0000256" key="2">
    <source>
        <dbReference type="ARBA" id="ARBA00012438"/>
    </source>
</evidence>
<protein>
    <recommendedName>
        <fullName evidence="2">histidine kinase</fullName>
        <ecNumber evidence="2">2.7.13.3</ecNumber>
    </recommendedName>
</protein>
<name>A0ABP8YT76_9ACTN</name>
<dbReference type="Pfam" id="PF02518">
    <property type="entry name" value="HATPase_c"/>
    <property type="match status" value="1"/>
</dbReference>
<keyword evidence="8" id="KW-0902">Two-component regulatory system</keyword>
<evidence type="ECO:0000256" key="5">
    <source>
        <dbReference type="ARBA" id="ARBA00022741"/>
    </source>
</evidence>
<evidence type="ECO:0000256" key="7">
    <source>
        <dbReference type="ARBA" id="ARBA00022840"/>
    </source>
</evidence>
<dbReference type="SUPFAM" id="SSF55874">
    <property type="entry name" value="ATPase domain of HSP90 chaperone/DNA topoisomerase II/histidine kinase"/>
    <property type="match status" value="1"/>
</dbReference>
<feature type="transmembrane region" description="Helical" evidence="9">
    <location>
        <begin position="130"/>
        <end position="148"/>
    </location>
</feature>
<evidence type="ECO:0000313" key="13">
    <source>
        <dbReference type="Proteomes" id="UP001499882"/>
    </source>
</evidence>
<keyword evidence="4" id="KW-0808">Transferase</keyword>
<keyword evidence="9" id="KW-1133">Transmembrane helix</keyword>
<dbReference type="EC" id="2.7.13.3" evidence="2"/>
<comment type="catalytic activity">
    <reaction evidence="1">
        <text>ATP + protein L-histidine = ADP + protein N-phospho-L-histidine.</text>
        <dbReference type="EC" id="2.7.13.3"/>
    </reaction>
</comment>
<feature type="transmembrane region" description="Helical" evidence="9">
    <location>
        <begin position="179"/>
        <end position="196"/>
    </location>
</feature>
<organism evidence="12 13">
    <name type="scientific">Nocardioides endophyticus</name>
    <dbReference type="NCBI Taxonomy" id="1353775"/>
    <lineage>
        <taxon>Bacteria</taxon>
        <taxon>Bacillati</taxon>
        <taxon>Actinomycetota</taxon>
        <taxon>Actinomycetes</taxon>
        <taxon>Propionibacteriales</taxon>
        <taxon>Nocardioidaceae</taxon>
        <taxon>Nocardioides</taxon>
    </lineage>
</organism>
<evidence type="ECO:0000256" key="3">
    <source>
        <dbReference type="ARBA" id="ARBA00022553"/>
    </source>
</evidence>
<keyword evidence="9" id="KW-0472">Membrane</keyword>
<keyword evidence="13" id="KW-1185">Reference proteome</keyword>
<keyword evidence="9" id="KW-0812">Transmembrane</keyword>
<accession>A0ABP8YT76</accession>
<evidence type="ECO:0000259" key="10">
    <source>
        <dbReference type="Pfam" id="PF02518"/>
    </source>
</evidence>
<dbReference type="InterPro" id="IPR036890">
    <property type="entry name" value="HATPase_C_sf"/>
</dbReference>
<dbReference type="InterPro" id="IPR011712">
    <property type="entry name" value="Sig_transdc_His_kin_sub3_dim/P"/>
</dbReference>
<dbReference type="InterPro" id="IPR003594">
    <property type="entry name" value="HATPase_dom"/>
</dbReference>
<evidence type="ECO:0000256" key="8">
    <source>
        <dbReference type="ARBA" id="ARBA00023012"/>
    </source>
</evidence>
<evidence type="ECO:0000256" key="9">
    <source>
        <dbReference type="SAM" id="Phobius"/>
    </source>
</evidence>
<gene>
    <name evidence="12" type="ORF">GCM10023350_17940</name>
</gene>
<dbReference type="Proteomes" id="UP001499882">
    <property type="component" value="Unassembled WGS sequence"/>
</dbReference>